<name>R2VMH8_9ENTE</name>
<reference evidence="2 4" key="1">
    <citation type="submission" date="2013-02" db="EMBL/GenBank/DDBJ databases">
        <title>The Genome Sequence of Enterococcus gilvus ATCC BAA-350.</title>
        <authorList>
            <consortium name="The Broad Institute Genome Sequencing Platform"/>
            <consortium name="The Broad Institute Genome Sequencing Center for Infectious Disease"/>
            <person name="Earl A.M."/>
            <person name="Gilmore M.S."/>
            <person name="Lebreton F."/>
            <person name="Walker B."/>
            <person name="Young S.K."/>
            <person name="Zeng Q."/>
            <person name="Gargeya S."/>
            <person name="Fitzgerald M."/>
            <person name="Haas B."/>
            <person name="Abouelleil A."/>
            <person name="Alvarado L."/>
            <person name="Arachchi H.M."/>
            <person name="Berlin A.M."/>
            <person name="Chapman S.B."/>
            <person name="Dewar J."/>
            <person name="Goldberg J."/>
            <person name="Griggs A."/>
            <person name="Gujja S."/>
            <person name="Hansen M."/>
            <person name="Howarth C."/>
            <person name="Imamovic A."/>
            <person name="Larimer J."/>
            <person name="McCowan C."/>
            <person name="Murphy C."/>
            <person name="Neiman D."/>
            <person name="Pearson M."/>
            <person name="Priest M."/>
            <person name="Roberts A."/>
            <person name="Saif S."/>
            <person name="Shea T."/>
            <person name="Sisk P."/>
            <person name="Sykes S."/>
            <person name="Wortman J."/>
            <person name="Nusbaum C."/>
            <person name="Birren B."/>
        </authorList>
    </citation>
    <scope>NUCLEOTIDE SEQUENCE [LARGE SCALE GENOMIC DNA]</scope>
    <source>
        <strain evidence="2 4">ATCC BAA-350</strain>
    </source>
</reference>
<gene>
    <name evidence="3" type="ORF">I592_03211</name>
    <name evidence="2" type="ORF">UKC_00236</name>
</gene>
<dbReference type="InterPro" id="IPR021530">
    <property type="entry name" value="AllH-like"/>
</dbReference>
<organism evidence="2 4">
    <name type="scientific">Enterococcus gilvus ATCC BAA-350</name>
    <dbReference type="NCBI Taxonomy" id="1158614"/>
    <lineage>
        <taxon>Bacteria</taxon>
        <taxon>Bacillati</taxon>
        <taxon>Bacillota</taxon>
        <taxon>Bacilli</taxon>
        <taxon>Lactobacillales</taxon>
        <taxon>Enterococcaceae</taxon>
        <taxon>Enterococcus</taxon>
    </lineage>
</organism>
<dbReference type="Proteomes" id="UP000014160">
    <property type="component" value="Unassembled WGS sequence"/>
</dbReference>
<keyword evidence="5" id="KW-1185">Reference proteome</keyword>
<dbReference type="EMBL" id="ASWH01000002">
    <property type="protein sequence ID" value="EOW79073.1"/>
    <property type="molecule type" value="Genomic_DNA"/>
</dbReference>
<dbReference type="AlphaFoldDB" id="R2VMH8"/>
<dbReference type="eggNOG" id="ENOG502ZCE5">
    <property type="taxonomic scope" value="Bacteria"/>
</dbReference>
<dbReference type="PATRIC" id="fig|1158614.3.peg.227"/>
<dbReference type="Pfam" id="PF11392">
    <property type="entry name" value="AllH"/>
    <property type="match status" value="1"/>
</dbReference>
<evidence type="ECO:0000313" key="2">
    <source>
        <dbReference type="EMBL" id="EOI59050.1"/>
    </source>
</evidence>
<dbReference type="RefSeq" id="WP_010778687.1">
    <property type="nucleotide sequence ID" value="NZ_ASWH01000002.1"/>
</dbReference>
<evidence type="ECO:0000256" key="1">
    <source>
        <dbReference type="SAM" id="MobiDB-lite"/>
    </source>
</evidence>
<sequence length="309" mass="34632">MLIEACCSDREILEQSILKSRWHVHSKFNHSFNIQDETSQRLAVISTEQTAAVPNGIYLKVSDFEQLLSEVRVGDPLIMQNRILRIAGRQLVVSPTREYTSHYVSTGGLTAEGWKEYSFSLKKVKKPTGYQEPLSTVFDSGNDFTKAIDALCSDSLPHQRKALHFLIGRGPGLTPSGDDMLIGYLAARLILDNRDTKLETYLRTKLLSVADLTTDVSKHYLLCGLDQRFNQSILQLLKAVSEITDELEPAIQLVLQTGHTSGADFLAGFSRTLNYFRNERREATQIASDETGDNEKETGYEGGKKWQIG</sequence>
<feature type="compositionally biased region" description="Basic and acidic residues" evidence="1">
    <location>
        <begin position="293"/>
        <end position="309"/>
    </location>
</feature>
<evidence type="ECO:0008006" key="6">
    <source>
        <dbReference type="Google" id="ProtNLM"/>
    </source>
</evidence>
<evidence type="ECO:0000313" key="3">
    <source>
        <dbReference type="EMBL" id="EOW79073.1"/>
    </source>
</evidence>
<dbReference type="EMBL" id="AJDQ01000002">
    <property type="protein sequence ID" value="EOI59050.1"/>
    <property type="molecule type" value="Genomic_DNA"/>
</dbReference>
<proteinExistence type="predicted"/>
<dbReference type="Proteomes" id="UP000013750">
    <property type="component" value="Unassembled WGS sequence"/>
</dbReference>
<dbReference type="HOGENOM" id="CLU_072005_4_0_9"/>
<protein>
    <recommendedName>
        <fullName evidence="6">DUF2877 domain-containing protein</fullName>
    </recommendedName>
</protein>
<dbReference type="OrthoDB" id="4933449at2"/>
<accession>R2VMH8</accession>
<feature type="region of interest" description="Disordered" evidence="1">
    <location>
        <begin position="284"/>
        <end position="309"/>
    </location>
</feature>
<comment type="caution">
    <text evidence="2">The sequence shown here is derived from an EMBL/GenBank/DDBJ whole genome shotgun (WGS) entry which is preliminary data.</text>
</comment>
<evidence type="ECO:0000313" key="5">
    <source>
        <dbReference type="Proteomes" id="UP000014160"/>
    </source>
</evidence>
<reference evidence="3 5" key="2">
    <citation type="submission" date="2013-03" db="EMBL/GenBank/DDBJ databases">
        <title>The Genome Sequence of Enterococcus gilvus ATCC BAA-350 (PacBio/Illumina hybrid assembly).</title>
        <authorList>
            <consortium name="The Broad Institute Genomics Platform"/>
            <consortium name="The Broad Institute Genome Sequencing Center for Infectious Disease"/>
            <person name="Earl A."/>
            <person name="Russ C."/>
            <person name="Gilmore M."/>
            <person name="Surin D."/>
            <person name="Walker B."/>
            <person name="Young S."/>
            <person name="Zeng Q."/>
            <person name="Gargeya S."/>
            <person name="Fitzgerald M."/>
            <person name="Haas B."/>
            <person name="Abouelleil A."/>
            <person name="Allen A.W."/>
            <person name="Alvarado L."/>
            <person name="Arachchi H.M."/>
            <person name="Berlin A.M."/>
            <person name="Chapman S.B."/>
            <person name="Gainer-Dewar J."/>
            <person name="Goldberg J."/>
            <person name="Griggs A."/>
            <person name="Gujja S."/>
            <person name="Hansen M."/>
            <person name="Howarth C."/>
            <person name="Imamovic A."/>
            <person name="Ireland A."/>
            <person name="Larimer J."/>
            <person name="McCowan C."/>
            <person name="Murphy C."/>
            <person name="Pearson M."/>
            <person name="Poon T.W."/>
            <person name="Priest M."/>
            <person name="Roberts A."/>
            <person name="Saif S."/>
            <person name="Shea T."/>
            <person name="Sisk P."/>
            <person name="Sykes S."/>
            <person name="Wortman J."/>
            <person name="Nusbaum C."/>
            <person name="Birren B."/>
        </authorList>
    </citation>
    <scope>NUCLEOTIDE SEQUENCE [LARGE SCALE GENOMIC DNA]</scope>
    <source>
        <strain evidence="3 5">ATCC BAA-350</strain>
    </source>
</reference>
<evidence type="ECO:0000313" key="4">
    <source>
        <dbReference type="Proteomes" id="UP000013750"/>
    </source>
</evidence>